<dbReference type="GO" id="GO:0002476">
    <property type="term" value="P:antigen processing and presentation of endogenous peptide antigen via MHC class Ib"/>
    <property type="evidence" value="ECO:0007669"/>
    <property type="project" value="TreeGrafter"/>
</dbReference>
<feature type="domain" description="MHC class I-like antigen recognition-like" evidence="7">
    <location>
        <begin position="164"/>
        <end position="222"/>
    </location>
</feature>
<feature type="region of interest" description="Disordered" evidence="6">
    <location>
        <begin position="99"/>
        <end position="151"/>
    </location>
</feature>
<evidence type="ECO:0000256" key="4">
    <source>
        <dbReference type="ARBA" id="ARBA00023136"/>
    </source>
</evidence>
<dbReference type="GO" id="GO:0005615">
    <property type="term" value="C:extracellular space"/>
    <property type="evidence" value="ECO:0007669"/>
    <property type="project" value="TreeGrafter"/>
</dbReference>
<comment type="subcellular location">
    <subcellularLocation>
        <location evidence="1">Membrane</location>
        <topology evidence="1">Single-pass membrane protein</topology>
    </subcellularLocation>
</comment>
<dbReference type="GO" id="GO:0001916">
    <property type="term" value="P:positive regulation of T cell mediated cytotoxicity"/>
    <property type="evidence" value="ECO:0007669"/>
    <property type="project" value="TreeGrafter"/>
</dbReference>
<proteinExistence type="predicted"/>
<evidence type="ECO:0000256" key="6">
    <source>
        <dbReference type="SAM" id="MobiDB-lite"/>
    </source>
</evidence>
<evidence type="ECO:0000256" key="3">
    <source>
        <dbReference type="ARBA" id="ARBA00022859"/>
    </source>
</evidence>
<keyword evidence="5" id="KW-0325">Glycoprotein</keyword>
<dbReference type="OrthoDB" id="9835463at2759"/>
<dbReference type="GO" id="GO:0005102">
    <property type="term" value="F:signaling receptor binding"/>
    <property type="evidence" value="ECO:0007669"/>
    <property type="project" value="TreeGrafter"/>
</dbReference>
<dbReference type="KEGG" id="dord:106001802"/>
<keyword evidence="8" id="KW-1185">Reference proteome</keyword>
<dbReference type="Gene3D" id="3.30.500.10">
    <property type="entry name" value="MHC class I-like antigen recognition-like"/>
    <property type="match status" value="2"/>
</dbReference>
<evidence type="ECO:0000256" key="2">
    <source>
        <dbReference type="ARBA" id="ARBA00022451"/>
    </source>
</evidence>
<dbReference type="AlphaFoldDB" id="A0A1S3GW80"/>
<dbReference type="GO" id="GO:0002486">
    <property type="term" value="P:antigen processing and presentation of endogenous peptide antigen via MHC class I via ER pathway, TAP-independent"/>
    <property type="evidence" value="ECO:0007669"/>
    <property type="project" value="TreeGrafter"/>
</dbReference>
<keyword evidence="2" id="KW-0490">MHC I</keyword>
<dbReference type="GO" id="GO:0042605">
    <property type="term" value="F:peptide antigen binding"/>
    <property type="evidence" value="ECO:0007669"/>
    <property type="project" value="TreeGrafter"/>
</dbReference>
<reference evidence="9" key="1">
    <citation type="submission" date="2025-08" db="UniProtKB">
        <authorList>
            <consortium name="RefSeq"/>
        </authorList>
    </citation>
    <scope>IDENTIFICATION</scope>
    <source>
        <tissue evidence="9">Kidney</tissue>
    </source>
</reference>
<accession>A0A1S3GW80</accession>
<dbReference type="SUPFAM" id="SSF54452">
    <property type="entry name" value="MHC antigen-recognition domain"/>
    <property type="match status" value="2"/>
</dbReference>
<dbReference type="FunFam" id="3.30.500.10:FF:000013">
    <property type="entry name" value="Histocompatibility 2, blastocyst"/>
    <property type="match status" value="1"/>
</dbReference>
<dbReference type="Proteomes" id="UP000081671">
    <property type="component" value="Unplaced"/>
</dbReference>
<dbReference type="GO" id="GO:0006955">
    <property type="term" value="P:immune response"/>
    <property type="evidence" value="ECO:0007669"/>
    <property type="project" value="TreeGrafter"/>
</dbReference>
<dbReference type="PANTHER" id="PTHR16675">
    <property type="entry name" value="MHC CLASS I-RELATED"/>
    <property type="match status" value="1"/>
</dbReference>
<feature type="domain" description="MHC class I-like antigen recognition-like" evidence="7">
    <location>
        <begin position="9"/>
        <end position="98"/>
    </location>
</feature>
<feature type="non-terminal residue" evidence="9">
    <location>
        <position position="1"/>
    </location>
</feature>
<keyword evidence="4" id="KW-0472">Membrane</keyword>
<dbReference type="PANTHER" id="PTHR16675:SF251">
    <property type="entry name" value="HLA CLASS I HISTOCOMPATIBILITY ANTIGEN, C ALPHA CHAIN"/>
    <property type="match status" value="1"/>
</dbReference>
<evidence type="ECO:0000313" key="8">
    <source>
        <dbReference type="Proteomes" id="UP000081671"/>
    </source>
</evidence>
<evidence type="ECO:0000259" key="7">
    <source>
        <dbReference type="Pfam" id="PF00129"/>
    </source>
</evidence>
<dbReference type="InterPro" id="IPR050208">
    <property type="entry name" value="MHC_class-I_related"/>
</dbReference>
<protein>
    <submittedName>
        <fullName evidence="9">H-2 class I histocompatibility antigen, Q9 alpha chain-like</fullName>
    </submittedName>
</protein>
<dbReference type="GO" id="GO:0098553">
    <property type="term" value="C:lumenal side of endoplasmic reticulum membrane"/>
    <property type="evidence" value="ECO:0007669"/>
    <property type="project" value="UniProtKB-ARBA"/>
</dbReference>
<dbReference type="InParanoid" id="A0A1S3GW80"/>
<dbReference type="InterPro" id="IPR011162">
    <property type="entry name" value="MHC_I/II-like_Ag-recog"/>
</dbReference>
<evidence type="ECO:0000313" key="9">
    <source>
        <dbReference type="RefSeq" id="XP_012892232.1"/>
    </source>
</evidence>
<dbReference type="RefSeq" id="XP_012892232.1">
    <property type="nucleotide sequence ID" value="XM_013036778.1"/>
</dbReference>
<organism evidence="8 9">
    <name type="scientific">Dipodomys ordii</name>
    <name type="common">Ord's kangaroo rat</name>
    <dbReference type="NCBI Taxonomy" id="10020"/>
    <lineage>
        <taxon>Eukaryota</taxon>
        <taxon>Metazoa</taxon>
        <taxon>Chordata</taxon>
        <taxon>Craniata</taxon>
        <taxon>Vertebrata</taxon>
        <taxon>Euteleostomi</taxon>
        <taxon>Mammalia</taxon>
        <taxon>Eutheria</taxon>
        <taxon>Euarchontoglires</taxon>
        <taxon>Glires</taxon>
        <taxon>Rodentia</taxon>
        <taxon>Castorimorpha</taxon>
        <taxon>Heteromyidae</taxon>
        <taxon>Dipodomyinae</taxon>
        <taxon>Dipodomys</taxon>
    </lineage>
</organism>
<dbReference type="Pfam" id="PF00129">
    <property type="entry name" value="MHC_I"/>
    <property type="match status" value="2"/>
</dbReference>
<dbReference type="GO" id="GO:0030670">
    <property type="term" value="C:phagocytic vesicle membrane"/>
    <property type="evidence" value="ECO:0007669"/>
    <property type="project" value="UniProtKB-ARBA"/>
</dbReference>
<evidence type="ECO:0000256" key="5">
    <source>
        <dbReference type="ARBA" id="ARBA00023180"/>
    </source>
</evidence>
<name>A0A1S3GW80_DIPOR</name>
<evidence type="ECO:0000256" key="1">
    <source>
        <dbReference type="ARBA" id="ARBA00004167"/>
    </source>
</evidence>
<dbReference type="GO" id="GO:0042612">
    <property type="term" value="C:MHC class I protein complex"/>
    <property type="evidence" value="ECO:0007669"/>
    <property type="project" value="UniProtKB-KW"/>
</dbReference>
<dbReference type="GO" id="GO:0009897">
    <property type="term" value="C:external side of plasma membrane"/>
    <property type="evidence" value="ECO:0007669"/>
    <property type="project" value="TreeGrafter"/>
</dbReference>
<sequence>LSPAPPAGPHSLRYFHTAVSRPGLGEPRYIEVGYVDDAQFVRFDSDAANPRMEPRAPWVEREPPEYWERETRINKDSAQIYQVWLQTLLGYYNQSADGERRRRVGGHDPSPPPADQPEDFPSLLESVPAPCPAGWSEGRQPGSLEPTRSSIGLGCGQQLGAGREDYIALNEDLSSWTTADMAAQISRRKWEEAGVAERQRAYLEHTCMEGLRRYLEHGKETLQRTGP</sequence>
<gene>
    <name evidence="9" type="primary">LOC106001802</name>
</gene>
<dbReference type="InterPro" id="IPR011161">
    <property type="entry name" value="MHC_I-like_Ag-recog"/>
</dbReference>
<dbReference type="GeneID" id="106001802"/>
<dbReference type="InterPro" id="IPR037055">
    <property type="entry name" value="MHC_I-like_Ag-recog_sf"/>
</dbReference>
<keyword evidence="3" id="KW-0391">Immunity</keyword>